<comment type="caution">
    <text evidence="6">The sequence shown here is derived from an EMBL/GenBank/DDBJ whole genome shotgun (WGS) entry which is preliminary data.</text>
</comment>
<evidence type="ECO:0000259" key="5">
    <source>
        <dbReference type="PROSITE" id="PS50931"/>
    </source>
</evidence>
<dbReference type="PANTHER" id="PTHR30346">
    <property type="entry name" value="TRANSCRIPTIONAL DUAL REGULATOR HCAR-RELATED"/>
    <property type="match status" value="1"/>
</dbReference>
<dbReference type="InterPro" id="IPR036390">
    <property type="entry name" value="WH_DNA-bd_sf"/>
</dbReference>
<evidence type="ECO:0000256" key="1">
    <source>
        <dbReference type="ARBA" id="ARBA00009437"/>
    </source>
</evidence>
<dbReference type="Gene3D" id="3.40.190.10">
    <property type="entry name" value="Periplasmic binding protein-like II"/>
    <property type="match status" value="2"/>
</dbReference>
<dbReference type="InterPro" id="IPR036388">
    <property type="entry name" value="WH-like_DNA-bd_sf"/>
</dbReference>
<proteinExistence type="inferred from homology"/>
<dbReference type="PROSITE" id="PS50931">
    <property type="entry name" value="HTH_LYSR"/>
    <property type="match status" value="1"/>
</dbReference>
<comment type="similarity">
    <text evidence="1">Belongs to the LysR transcriptional regulatory family.</text>
</comment>
<dbReference type="Pfam" id="PF03466">
    <property type="entry name" value="LysR_substrate"/>
    <property type="match status" value="1"/>
</dbReference>
<dbReference type="CDD" id="cd05466">
    <property type="entry name" value="PBP2_LTTR_substrate"/>
    <property type="match status" value="1"/>
</dbReference>
<name>A0ABS9WHU1_9ACTN</name>
<dbReference type="InterPro" id="IPR005119">
    <property type="entry name" value="LysR_subst-bd"/>
</dbReference>
<organism evidence="6 7">
    <name type="scientific">Adlercreutzia faecimuris</name>
    <dbReference type="NCBI Taxonomy" id="2897341"/>
    <lineage>
        <taxon>Bacteria</taxon>
        <taxon>Bacillati</taxon>
        <taxon>Actinomycetota</taxon>
        <taxon>Coriobacteriia</taxon>
        <taxon>Eggerthellales</taxon>
        <taxon>Eggerthellaceae</taxon>
        <taxon>Adlercreutzia</taxon>
    </lineage>
</organism>
<keyword evidence="3" id="KW-0238">DNA-binding</keyword>
<sequence length="321" mass="35305">MNIEYLHYFLDVAKTKSIAQAAKLNFISSQGMSRAMGELEKELGCQLFIRYSNKLALSPAGEELTDAAARVVDDYNALLDLAAAKAQPDHAPCGSLLLDCQNVATLAFFPQKAKDYLLGAREIIFRESQNSQIRQSLLASCAERDGDALPAVGLFCFFNQERHSEDEGLAALEEHGFRYRPYLRTFDKAMVCAASPLAQKDVLTDADIATRPIVATNSHLYTVLSKRFGRDAIALSSANFALRRQMVEADSAVSFLPAIAELTTPEDGGYVLRPMERPYEVEIGFAGRERDLEAPAFRALIDILDGFYGAHQDAGLYTLCG</sequence>
<dbReference type="InterPro" id="IPR000847">
    <property type="entry name" value="LysR_HTH_N"/>
</dbReference>
<evidence type="ECO:0000256" key="3">
    <source>
        <dbReference type="ARBA" id="ARBA00023125"/>
    </source>
</evidence>
<dbReference type="Pfam" id="PF00126">
    <property type="entry name" value="HTH_1"/>
    <property type="match status" value="1"/>
</dbReference>
<dbReference type="EMBL" id="JAJMLW010000003">
    <property type="protein sequence ID" value="MCI2242364.1"/>
    <property type="molecule type" value="Genomic_DNA"/>
</dbReference>
<dbReference type="PANTHER" id="PTHR30346:SF0">
    <property type="entry name" value="HCA OPERON TRANSCRIPTIONAL ACTIVATOR HCAR"/>
    <property type="match status" value="1"/>
</dbReference>
<evidence type="ECO:0000256" key="2">
    <source>
        <dbReference type="ARBA" id="ARBA00023015"/>
    </source>
</evidence>
<evidence type="ECO:0000313" key="7">
    <source>
        <dbReference type="Proteomes" id="UP001430755"/>
    </source>
</evidence>
<feature type="domain" description="HTH lysR-type" evidence="5">
    <location>
        <begin position="1"/>
        <end position="58"/>
    </location>
</feature>
<keyword evidence="2" id="KW-0805">Transcription regulation</keyword>
<evidence type="ECO:0000313" key="6">
    <source>
        <dbReference type="EMBL" id="MCI2242364.1"/>
    </source>
</evidence>
<keyword evidence="7" id="KW-1185">Reference proteome</keyword>
<protein>
    <submittedName>
        <fullName evidence="6">LysR family transcriptional regulator</fullName>
    </submittedName>
</protein>
<dbReference type="Proteomes" id="UP001430755">
    <property type="component" value="Unassembled WGS sequence"/>
</dbReference>
<reference evidence="6" key="1">
    <citation type="submission" date="2021-11" db="EMBL/GenBank/DDBJ databases">
        <title>A Novel Adlercreutzia Species, isolated from a Allomyrina dichotoma larva feces.</title>
        <authorList>
            <person name="Suh M.K."/>
        </authorList>
    </citation>
    <scope>NUCLEOTIDE SEQUENCE</scope>
    <source>
        <strain evidence="6">JBNU-10</strain>
    </source>
</reference>
<gene>
    <name evidence="6" type="ORF">LPT13_08380</name>
</gene>
<dbReference type="RefSeq" id="WP_242165555.1">
    <property type="nucleotide sequence ID" value="NZ_JAJMLW010000003.1"/>
</dbReference>
<accession>A0ABS9WHU1</accession>
<keyword evidence="4" id="KW-0804">Transcription</keyword>
<dbReference type="SUPFAM" id="SSF53850">
    <property type="entry name" value="Periplasmic binding protein-like II"/>
    <property type="match status" value="1"/>
</dbReference>
<dbReference type="SUPFAM" id="SSF46785">
    <property type="entry name" value="Winged helix' DNA-binding domain"/>
    <property type="match status" value="1"/>
</dbReference>
<dbReference type="Gene3D" id="1.10.10.10">
    <property type="entry name" value="Winged helix-like DNA-binding domain superfamily/Winged helix DNA-binding domain"/>
    <property type="match status" value="1"/>
</dbReference>
<evidence type="ECO:0000256" key="4">
    <source>
        <dbReference type="ARBA" id="ARBA00023163"/>
    </source>
</evidence>